<keyword evidence="5" id="KW-1185">Reference proteome</keyword>
<feature type="domain" description="N-acetyltransferase" evidence="3">
    <location>
        <begin position="17"/>
        <end position="179"/>
    </location>
</feature>
<evidence type="ECO:0000259" key="3">
    <source>
        <dbReference type="PROSITE" id="PS51186"/>
    </source>
</evidence>
<dbReference type="CDD" id="cd04301">
    <property type="entry name" value="NAT_SF"/>
    <property type="match status" value="1"/>
</dbReference>
<keyword evidence="2" id="KW-0012">Acyltransferase</keyword>
<accession>A0ABR7IBM3</accession>
<dbReference type="Pfam" id="PF00583">
    <property type="entry name" value="Acetyltransf_1"/>
    <property type="match status" value="1"/>
</dbReference>
<evidence type="ECO:0000313" key="4">
    <source>
        <dbReference type="EMBL" id="MBC5754285.1"/>
    </source>
</evidence>
<sequence>MELKRMTEQKTNLAERFEFRAVRPEEAEWAAEIEQICFPPNEACSRERIMERVVKAPELFFVAVDKKTGKIAGFLNGLATDEEIFRDEFFTDITLYDPNGKNVMLLGLDVLPDYRGQGLATEIVRGYLERERRNNRDMLILTCLDGKVKMYEKMGFLDRGISGSSWGGEEWHEMVWKIREGN</sequence>
<dbReference type="InterPro" id="IPR016181">
    <property type="entry name" value="Acyl_CoA_acyltransferase"/>
</dbReference>
<evidence type="ECO:0000313" key="5">
    <source>
        <dbReference type="Proteomes" id="UP000621540"/>
    </source>
</evidence>
<evidence type="ECO:0000256" key="1">
    <source>
        <dbReference type="ARBA" id="ARBA00022679"/>
    </source>
</evidence>
<organism evidence="4 5">
    <name type="scientific">Roseburia yibonii</name>
    <dbReference type="NCBI Taxonomy" id="2763063"/>
    <lineage>
        <taxon>Bacteria</taxon>
        <taxon>Bacillati</taxon>
        <taxon>Bacillota</taxon>
        <taxon>Clostridia</taxon>
        <taxon>Lachnospirales</taxon>
        <taxon>Lachnospiraceae</taxon>
        <taxon>Roseburia</taxon>
    </lineage>
</organism>
<keyword evidence="1" id="KW-0808">Transferase</keyword>
<dbReference type="PROSITE" id="PS51186">
    <property type="entry name" value="GNAT"/>
    <property type="match status" value="1"/>
</dbReference>
<protein>
    <submittedName>
        <fullName evidence="4">GNAT family N-acetyltransferase</fullName>
    </submittedName>
</protein>
<dbReference type="SUPFAM" id="SSF55729">
    <property type="entry name" value="Acyl-CoA N-acyltransferases (Nat)"/>
    <property type="match status" value="1"/>
</dbReference>
<name>A0ABR7IBM3_9FIRM</name>
<comment type="caution">
    <text evidence="4">The sequence shown here is derived from an EMBL/GenBank/DDBJ whole genome shotgun (WGS) entry which is preliminary data.</text>
</comment>
<evidence type="ECO:0000256" key="2">
    <source>
        <dbReference type="ARBA" id="ARBA00023315"/>
    </source>
</evidence>
<proteinExistence type="predicted"/>
<dbReference type="PANTHER" id="PTHR10908:SF0">
    <property type="entry name" value="SEROTONIN N-ACETYLTRANSFERASE"/>
    <property type="match status" value="1"/>
</dbReference>
<dbReference type="InterPro" id="IPR051635">
    <property type="entry name" value="SNAT-like"/>
</dbReference>
<dbReference type="EMBL" id="JACOQH010000006">
    <property type="protein sequence ID" value="MBC5754285.1"/>
    <property type="molecule type" value="Genomic_DNA"/>
</dbReference>
<dbReference type="Gene3D" id="3.40.630.30">
    <property type="match status" value="1"/>
</dbReference>
<dbReference type="PANTHER" id="PTHR10908">
    <property type="entry name" value="SEROTONIN N-ACETYLTRANSFERASE"/>
    <property type="match status" value="1"/>
</dbReference>
<dbReference type="Proteomes" id="UP000621540">
    <property type="component" value="Unassembled WGS sequence"/>
</dbReference>
<gene>
    <name evidence="4" type="ORF">H8Z76_09730</name>
</gene>
<reference evidence="4 5" key="1">
    <citation type="submission" date="2020-08" db="EMBL/GenBank/DDBJ databases">
        <title>Genome public.</title>
        <authorList>
            <person name="Liu C."/>
            <person name="Sun Q."/>
        </authorList>
    </citation>
    <scope>NUCLEOTIDE SEQUENCE [LARGE SCALE GENOMIC DNA]</scope>
    <source>
        <strain evidence="4 5">BX0805</strain>
    </source>
</reference>
<dbReference type="InterPro" id="IPR000182">
    <property type="entry name" value="GNAT_dom"/>
</dbReference>